<dbReference type="AlphaFoldDB" id="A0A6H1ZGR0"/>
<protein>
    <submittedName>
        <fullName evidence="1">Uncharacterized protein</fullName>
    </submittedName>
</protein>
<evidence type="ECO:0000313" key="2">
    <source>
        <dbReference type="EMBL" id="QJH97942.1"/>
    </source>
</evidence>
<dbReference type="EMBL" id="MT144708">
    <property type="protein sequence ID" value="QJH97942.1"/>
    <property type="molecule type" value="Genomic_DNA"/>
</dbReference>
<organism evidence="1">
    <name type="scientific">viral metagenome</name>
    <dbReference type="NCBI Taxonomy" id="1070528"/>
    <lineage>
        <taxon>unclassified sequences</taxon>
        <taxon>metagenomes</taxon>
        <taxon>organismal metagenomes</taxon>
    </lineage>
</organism>
<evidence type="ECO:0000313" key="1">
    <source>
        <dbReference type="EMBL" id="QJA46649.1"/>
    </source>
</evidence>
<reference evidence="1" key="1">
    <citation type="submission" date="2020-03" db="EMBL/GenBank/DDBJ databases">
        <title>The deep terrestrial virosphere.</title>
        <authorList>
            <person name="Holmfeldt K."/>
            <person name="Nilsson E."/>
            <person name="Simone D."/>
            <person name="Lopez-Fernandez M."/>
            <person name="Wu X."/>
            <person name="de Brujin I."/>
            <person name="Lundin D."/>
            <person name="Andersson A."/>
            <person name="Bertilsson S."/>
            <person name="Dopson M."/>
        </authorList>
    </citation>
    <scope>NUCLEOTIDE SEQUENCE</scope>
    <source>
        <strain evidence="1">TM448A00481</strain>
        <strain evidence="2">TM448B01137</strain>
    </source>
</reference>
<dbReference type="EMBL" id="MT144017">
    <property type="protein sequence ID" value="QJA46649.1"/>
    <property type="molecule type" value="Genomic_DNA"/>
</dbReference>
<gene>
    <name evidence="1" type="ORF">TM448A00481_0025</name>
    <name evidence="2" type="ORF">TM448B01137_0011</name>
</gene>
<name>A0A6H1ZGR0_9ZZZZ</name>
<proteinExistence type="predicted"/>
<accession>A0A6H1ZGR0</accession>
<sequence length="190" mass="22160">MTIYEELKYLRDRGYFALVKNEDDEVKIFSTETSDGNVRSSDWCVSEKKALDSLGCTSYSKSEIDEYSKKNNWQIVRPIHVTEILPGRGFKEEEKVKILPNAKEECENLKIGWNGQMNQMVKDGYGYFHSHNGLNLRIWNKDKSDYWIFYPTTIAPIIKETKEITLDEALELLKKEYGEDVTITLKGERI</sequence>